<gene>
    <name evidence="1" type="ORF">MJO28_008606</name>
</gene>
<proteinExistence type="predicted"/>
<evidence type="ECO:0000313" key="2">
    <source>
        <dbReference type="Proteomes" id="UP001060170"/>
    </source>
</evidence>
<dbReference type="Proteomes" id="UP001060170">
    <property type="component" value="Chromosome 8"/>
</dbReference>
<keyword evidence="2" id="KW-1185">Reference proteome</keyword>
<evidence type="ECO:0000313" key="1">
    <source>
        <dbReference type="EMBL" id="KAI7949785.1"/>
    </source>
</evidence>
<name>A0ACC0EB31_9BASI</name>
<protein>
    <submittedName>
        <fullName evidence="1">Uncharacterized protein</fullName>
    </submittedName>
</protein>
<reference evidence="2" key="2">
    <citation type="journal article" date="2018" name="Mol. Plant Microbe Interact.">
        <title>Genome sequence resources for the wheat stripe rust pathogen (Puccinia striiformis f. sp. tritici) and the barley stripe rust pathogen (Puccinia striiformis f. sp. hordei).</title>
        <authorList>
            <person name="Xia C."/>
            <person name="Wang M."/>
            <person name="Yin C."/>
            <person name="Cornejo O.E."/>
            <person name="Hulbert S.H."/>
            <person name="Chen X."/>
        </authorList>
    </citation>
    <scope>NUCLEOTIDE SEQUENCE [LARGE SCALE GENOMIC DNA]</scope>
    <source>
        <strain evidence="2">93-210</strain>
    </source>
</reference>
<sequence length="211" mass="21979">MLQDSKWLFCLHAFSSAPPTTQDTAQVSPDPADSLTSASLTLNWPEVTGIPLSLISAGQGVDTATSIPSSTGPKISINPLAPSSTAPDVNTSSIAQPGSSTTGPAGVPNQPNQPPPPPPIIILKPASSADPNTNTAASLDPNTNPSAPPPPPITPSLILVESVRCDVHSILKDFQRNLNCQKFKQAHLAVHTFINCQAKSMHKETPPPELP</sequence>
<reference evidence="1 2" key="3">
    <citation type="journal article" date="2022" name="Microbiol. Spectr.">
        <title>Folding features and dynamics of 3D genome architecture in plant fungal pathogens.</title>
        <authorList>
            <person name="Xia C."/>
        </authorList>
    </citation>
    <scope>NUCLEOTIDE SEQUENCE [LARGE SCALE GENOMIC DNA]</scope>
    <source>
        <strain evidence="1 2">93-210</strain>
    </source>
</reference>
<accession>A0ACC0EB31</accession>
<organism evidence="1 2">
    <name type="scientific">Puccinia striiformis f. sp. tritici</name>
    <dbReference type="NCBI Taxonomy" id="168172"/>
    <lineage>
        <taxon>Eukaryota</taxon>
        <taxon>Fungi</taxon>
        <taxon>Dikarya</taxon>
        <taxon>Basidiomycota</taxon>
        <taxon>Pucciniomycotina</taxon>
        <taxon>Pucciniomycetes</taxon>
        <taxon>Pucciniales</taxon>
        <taxon>Pucciniaceae</taxon>
        <taxon>Puccinia</taxon>
    </lineage>
</organism>
<comment type="caution">
    <text evidence="1">The sequence shown here is derived from an EMBL/GenBank/DDBJ whole genome shotgun (WGS) entry which is preliminary data.</text>
</comment>
<dbReference type="EMBL" id="CM045872">
    <property type="protein sequence ID" value="KAI7949785.1"/>
    <property type="molecule type" value="Genomic_DNA"/>
</dbReference>
<reference evidence="2" key="1">
    <citation type="journal article" date="2018" name="BMC Genomics">
        <title>Genomic insights into host adaptation between the wheat stripe rust pathogen (Puccinia striiformis f. sp. tritici) and the barley stripe rust pathogen (Puccinia striiformis f. sp. hordei).</title>
        <authorList>
            <person name="Xia C."/>
            <person name="Wang M."/>
            <person name="Yin C."/>
            <person name="Cornejo O.E."/>
            <person name="Hulbert S.H."/>
            <person name="Chen X."/>
        </authorList>
    </citation>
    <scope>NUCLEOTIDE SEQUENCE [LARGE SCALE GENOMIC DNA]</scope>
    <source>
        <strain evidence="2">93-210</strain>
    </source>
</reference>